<reference evidence="2" key="1">
    <citation type="submission" date="2016-10" db="EMBL/GenBank/DDBJ databases">
        <authorList>
            <person name="Jeantristanb JTB J.-T."/>
            <person name="Ricardo R."/>
        </authorList>
    </citation>
    <scope>NUCLEOTIDE SEQUENCE [LARGE SCALE GENOMIC DNA]</scope>
</reference>
<dbReference type="AlphaFoldDB" id="A0A2X0LHX5"/>
<evidence type="ECO:0000313" key="1">
    <source>
        <dbReference type="EMBL" id="SCZ98744.1"/>
    </source>
</evidence>
<dbReference type="STRING" id="289078.A0A2X0LHX5"/>
<dbReference type="EMBL" id="FMWP01000096">
    <property type="protein sequence ID" value="SCZ98744.1"/>
    <property type="molecule type" value="Genomic_DNA"/>
</dbReference>
<protein>
    <submittedName>
        <fullName evidence="1">BZ3500_MvSof-1268-A1-R1_Chr3-1g05590 protein</fullName>
    </submittedName>
</protein>
<proteinExistence type="predicted"/>
<accession>A0A2X0LHX5</accession>
<keyword evidence="2" id="KW-1185">Reference proteome</keyword>
<organism evidence="1 2">
    <name type="scientific">Microbotryum saponariae</name>
    <dbReference type="NCBI Taxonomy" id="289078"/>
    <lineage>
        <taxon>Eukaryota</taxon>
        <taxon>Fungi</taxon>
        <taxon>Dikarya</taxon>
        <taxon>Basidiomycota</taxon>
        <taxon>Pucciniomycotina</taxon>
        <taxon>Microbotryomycetes</taxon>
        <taxon>Microbotryales</taxon>
        <taxon>Microbotryaceae</taxon>
        <taxon>Microbotryum</taxon>
    </lineage>
</organism>
<sequence length="231" mass="25899">MLDSQLGSIAPCVHRRNIALTITLPELAPRPQTRCITNLAFADDAVVAVAGPEAIASLEALARDRRLATNGRLNTDKTVVMPLGATLWDRADLSKLSFVAPDELGFHDLERRVDRVILLVRDRWMTHHTRAFYLNRYGISKVLHSLSADIPPSDVIKVIERKLADFVKGGPRPGDYKQSVVFTARARGGLSVLSIQDVVDSFFFCRKRSSYCPQFLFPLFRPTEKLDGRLR</sequence>
<evidence type="ECO:0000313" key="2">
    <source>
        <dbReference type="Proteomes" id="UP000249723"/>
    </source>
</evidence>
<dbReference type="Proteomes" id="UP000249723">
    <property type="component" value="Unassembled WGS sequence"/>
</dbReference>
<name>A0A2X0LHX5_9BASI</name>
<gene>
    <name evidence="1" type="ORF">BZ3500_MVSOF-1268-A1-R1_CHR3-1G05590</name>
</gene>